<dbReference type="AlphaFoldDB" id="A0A1D8IRN0"/>
<evidence type="ECO:0000313" key="2">
    <source>
        <dbReference type="EMBL" id="AOU99116.1"/>
    </source>
</evidence>
<keyword evidence="1" id="KW-1133">Transmembrane helix</keyword>
<dbReference type="RefSeq" id="WP_070079469.1">
    <property type="nucleotide sequence ID" value="NZ_CP017415.1"/>
</dbReference>
<keyword evidence="3" id="KW-1185">Reference proteome</keyword>
<dbReference type="EMBL" id="CP017415">
    <property type="protein sequence ID" value="AOU99116.1"/>
    <property type="molecule type" value="Genomic_DNA"/>
</dbReference>
<accession>A0A1D8IRN0</accession>
<dbReference type="SUPFAM" id="SSF49503">
    <property type="entry name" value="Cupredoxins"/>
    <property type="match status" value="1"/>
</dbReference>
<dbReference type="KEGG" id="aprs:BI364_15265"/>
<protein>
    <submittedName>
        <fullName evidence="2">Uncharacterized protein</fullName>
    </submittedName>
</protein>
<evidence type="ECO:0000313" key="3">
    <source>
        <dbReference type="Proteomes" id="UP000095401"/>
    </source>
</evidence>
<proteinExistence type="predicted"/>
<dbReference type="Proteomes" id="UP000095401">
    <property type="component" value="Chromosome"/>
</dbReference>
<gene>
    <name evidence="2" type="ORF">BI364_15265</name>
</gene>
<organism evidence="2 3">
    <name type="scientific">Acidihalobacter yilgarnensis</name>
    <dbReference type="NCBI Taxonomy" id="2819280"/>
    <lineage>
        <taxon>Bacteria</taxon>
        <taxon>Pseudomonadati</taxon>
        <taxon>Pseudomonadota</taxon>
        <taxon>Gammaproteobacteria</taxon>
        <taxon>Chromatiales</taxon>
        <taxon>Ectothiorhodospiraceae</taxon>
        <taxon>Acidihalobacter</taxon>
    </lineage>
</organism>
<sequence>MAQSSTPGVAPKGGGQVLVALIIFVILFVAGWYWTRTTQPTSGGNMLADGYHHYTIDEHDFYYEPGHLTWHVGEKVEVTLVNKNHAKPGQNHQWNMGRGLASDATGFVEHREPTGWKTNFFAGVTINTKSGVEKIQKDFSVSLTPGQHFTFKFIVPNKPGKWTYGCFLQNGQHFLDGMKGVVDVVPASGN</sequence>
<dbReference type="Gene3D" id="2.60.40.420">
    <property type="entry name" value="Cupredoxins - blue copper proteins"/>
    <property type="match status" value="1"/>
</dbReference>
<keyword evidence="1" id="KW-0472">Membrane</keyword>
<evidence type="ECO:0000256" key="1">
    <source>
        <dbReference type="SAM" id="Phobius"/>
    </source>
</evidence>
<reference evidence="3" key="1">
    <citation type="submission" date="2016-09" db="EMBL/GenBank/DDBJ databases">
        <title>Acidihalobacter prosperus F5.</title>
        <authorList>
            <person name="Khaleque H.N."/>
            <person name="Ramsay J.P."/>
            <person name="Kaksonen A.H."/>
            <person name="Boxall N.J."/>
            <person name="Watkin E.L.J."/>
        </authorList>
    </citation>
    <scope>NUCLEOTIDE SEQUENCE [LARGE SCALE GENOMIC DNA]</scope>
    <source>
        <strain evidence="3">F5</strain>
    </source>
</reference>
<dbReference type="InterPro" id="IPR008972">
    <property type="entry name" value="Cupredoxin"/>
</dbReference>
<keyword evidence="1" id="KW-0812">Transmembrane</keyword>
<feature type="transmembrane region" description="Helical" evidence="1">
    <location>
        <begin position="15"/>
        <end position="34"/>
    </location>
</feature>
<name>A0A1D8IRN0_9GAMM</name>